<dbReference type="GO" id="GO:0008865">
    <property type="term" value="F:fructokinase activity"/>
    <property type="evidence" value="ECO:0007669"/>
    <property type="project" value="TreeGrafter"/>
</dbReference>
<dbReference type="GO" id="GO:0005524">
    <property type="term" value="F:ATP binding"/>
    <property type="evidence" value="ECO:0007669"/>
    <property type="project" value="UniProtKB-UniRule"/>
</dbReference>
<evidence type="ECO:0000256" key="2">
    <source>
        <dbReference type="ARBA" id="ARBA00005028"/>
    </source>
</evidence>
<dbReference type="SUPFAM" id="SSF53067">
    <property type="entry name" value="Actin-like ATPase domain"/>
    <property type="match status" value="2"/>
</dbReference>
<dbReference type="GO" id="GO:0006006">
    <property type="term" value="P:glucose metabolic process"/>
    <property type="evidence" value="ECO:0007669"/>
    <property type="project" value="TreeGrafter"/>
</dbReference>
<dbReference type="PANTHER" id="PTHR19443:SF16">
    <property type="entry name" value="HEXOKINASE TYPE 1-RELATED"/>
    <property type="match status" value="1"/>
</dbReference>
<dbReference type="CDD" id="cd24019">
    <property type="entry name" value="ASKHA_NBD_HK_meta"/>
    <property type="match status" value="1"/>
</dbReference>
<protein>
    <recommendedName>
        <fullName evidence="14">Phosphotransferase</fullName>
        <ecNumber evidence="14">2.7.1.-</ecNumber>
    </recommendedName>
</protein>
<name>A0A653DAG8_CALMS</name>
<evidence type="ECO:0000259" key="16">
    <source>
        <dbReference type="Pfam" id="PF00349"/>
    </source>
</evidence>
<dbReference type="InterPro" id="IPR043129">
    <property type="entry name" value="ATPase_NBD"/>
</dbReference>
<keyword evidence="5 14" id="KW-0547">Nucleotide-binding</keyword>
<feature type="domain" description="Hexokinase C-terminal" evidence="17">
    <location>
        <begin position="232"/>
        <end position="466"/>
    </location>
</feature>
<dbReference type="PROSITE" id="PS51748">
    <property type="entry name" value="HEXOKINASE_2"/>
    <property type="match status" value="1"/>
</dbReference>
<dbReference type="InterPro" id="IPR019807">
    <property type="entry name" value="Hexokinase_BS"/>
</dbReference>
<feature type="compositionally biased region" description="Acidic residues" evidence="15">
    <location>
        <begin position="486"/>
        <end position="510"/>
    </location>
</feature>
<dbReference type="GO" id="GO:0005536">
    <property type="term" value="F:D-glucose binding"/>
    <property type="evidence" value="ECO:0007669"/>
    <property type="project" value="InterPro"/>
</dbReference>
<proteinExistence type="inferred from homology"/>
<dbReference type="Gene3D" id="3.30.420.40">
    <property type="match status" value="1"/>
</dbReference>
<dbReference type="InterPro" id="IPR001312">
    <property type="entry name" value="Hexokinase"/>
</dbReference>
<evidence type="ECO:0000256" key="3">
    <source>
        <dbReference type="ARBA" id="ARBA00009225"/>
    </source>
</evidence>
<keyword evidence="6 14" id="KW-0418">Kinase</keyword>
<evidence type="ECO:0000313" key="18">
    <source>
        <dbReference type="EMBL" id="VEN57192.1"/>
    </source>
</evidence>
<feature type="domain" description="Hexokinase N-terminal" evidence="16">
    <location>
        <begin position="36"/>
        <end position="226"/>
    </location>
</feature>
<evidence type="ECO:0000256" key="9">
    <source>
        <dbReference type="ARBA" id="ARBA00044613"/>
    </source>
</evidence>
<comment type="catalytic activity">
    <reaction evidence="10">
        <text>D-fructose + ATP = D-fructose 6-phosphate + ADP + H(+)</text>
        <dbReference type="Rhea" id="RHEA:16125"/>
        <dbReference type="ChEBI" id="CHEBI:15378"/>
        <dbReference type="ChEBI" id="CHEBI:30616"/>
        <dbReference type="ChEBI" id="CHEBI:37721"/>
        <dbReference type="ChEBI" id="CHEBI:61527"/>
        <dbReference type="ChEBI" id="CHEBI:456216"/>
        <dbReference type="EC" id="2.7.1.1"/>
    </reaction>
    <physiologicalReaction direction="left-to-right" evidence="10">
        <dbReference type="Rhea" id="RHEA:16126"/>
    </physiologicalReaction>
</comment>
<dbReference type="GO" id="GO:0005829">
    <property type="term" value="C:cytosol"/>
    <property type="evidence" value="ECO:0007669"/>
    <property type="project" value="TreeGrafter"/>
</dbReference>
<evidence type="ECO:0000256" key="10">
    <source>
        <dbReference type="ARBA" id="ARBA00047905"/>
    </source>
</evidence>
<dbReference type="Proteomes" id="UP000410492">
    <property type="component" value="Unassembled WGS sequence"/>
</dbReference>
<reference evidence="18 19" key="1">
    <citation type="submission" date="2019-01" db="EMBL/GenBank/DDBJ databases">
        <authorList>
            <person name="Sayadi A."/>
        </authorList>
    </citation>
    <scope>NUCLEOTIDE SEQUENCE [LARGE SCALE GENOMIC DNA]</scope>
</reference>
<dbReference type="UniPathway" id="UPA00109">
    <property type="reaction ID" value="UER00180"/>
</dbReference>
<comment type="pathway">
    <text evidence="2">Carbohydrate metabolism; hexose metabolism.</text>
</comment>
<dbReference type="GO" id="GO:0001678">
    <property type="term" value="P:intracellular glucose homeostasis"/>
    <property type="evidence" value="ECO:0007669"/>
    <property type="project" value="InterPro"/>
</dbReference>
<dbReference type="EC" id="2.7.1.-" evidence="14"/>
<evidence type="ECO:0000313" key="19">
    <source>
        <dbReference type="Proteomes" id="UP000410492"/>
    </source>
</evidence>
<comment type="similarity">
    <text evidence="3 14">Belongs to the hexokinase family.</text>
</comment>
<dbReference type="EMBL" id="CAACVG010011002">
    <property type="protein sequence ID" value="VEN57192.1"/>
    <property type="molecule type" value="Genomic_DNA"/>
</dbReference>
<evidence type="ECO:0000256" key="8">
    <source>
        <dbReference type="ARBA" id="ARBA00023152"/>
    </source>
</evidence>
<organism evidence="18 19">
    <name type="scientific">Callosobruchus maculatus</name>
    <name type="common">Southern cowpea weevil</name>
    <name type="synonym">Pulse bruchid</name>
    <dbReference type="NCBI Taxonomy" id="64391"/>
    <lineage>
        <taxon>Eukaryota</taxon>
        <taxon>Metazoa</taxon>
        <taxon>Ecdysozoa</taxon>
        <taxon>Arthropoda</taxon>
        <taxon>Hexapoda</taxon>
        <taxon>Insecta</taxon>
        <taxon>Pterygota</taxon>
        <taxon>Neoptera</taxon>
        <taxon>Endopterygota</taxon>
        <taxon>Coleoptera</taxon>
        <taxon>Polyphaga</taxon>
        <taxon>Cucujiformia</taxon>
        <taxon>Chrysomeloidea</taxon>
        <taxon>Chrysomelidae</taxon>
        <taxon>Bruchinae</taxon>
        <taxon>Bruchini</taxon>
        <taxon>Callosobruchus</taxon>
    </lineage>
</organism>
<dbReference type="GO" id="GO:0006096">
    <property type="term" value="P:glycolytic process"/>
    <property type="evidence" value="ECO:0007669"/>
    <property type="project" value="UniProtKB-UniPathway"/>
</dbReference>
<evidence type="ECO:0000256" key="15">
    <source>
        <dbReference type="SAM" id="MobiDB-lite"/>
    </source>
</evidence>
<comment type="catalytic activity">
    <reaction evidence="9">
        <text>a D-hexose + ATP = a D-hexose 6-phosphate + ADP + H(+)</text>
        <dbReference type="Rhea" id="RHEA:22740"/>
        <dbReference type="ChEBI" id="CHEBI:4194"/>
        <dbReference type="ChEBI" id="CHEBI:15378"/>
        <dbReference type="ChEBI" id="CHEBI:30616"/>
        <dbReference type="ChEBI" id="CHEBI:229467"/>
        <dbReference type="ChEBI" id="CHEBI:456216"/>
        <dbReference type="EC" id="2.7.1.1"/>
    </reaction>
    <physiologicalReaction direction="left-to-right" evidence="9">
        <dbReference type="Rhea" id="RHEA:22741"/>
    </physiologicalReaction>
</comment>
<dbReference type="FunFam" id="3.30.420.40:FF:000095">
    <property type="entry name" value="Phosphotransferase"/>
    <property type="match status" value="1"/>
</dbReference>
<dbReference type="AlphaFoldDB" id="A0A653DAG8"/>
<evidence type="ECO:0000256" key="7">
    <source>
        <dbReference type="ARBA" id="ARBA00022840"/>
    </source>
</evidence>
<evidence type="ECO:0000256" key="6">
    <source>
        <dbReference type="ARBA" id="ARBA00022777"/>
    </source>
</evidence>
<comment type="pathway">
    <text evidence="1">Carbohydrate degradation; glycolysis; D-glyceraldehyde 3-phosphate and glycerone phosphate from D-glucose: step 1/4.</text>
</comment>
<dbReference type="OrthoDB" id="419537at2759"/>
<feature type="region of interest" description="Disordered" evidence="15">
    <location>
        <begin position="474"/>
        <end position="510"/>
    </location>
</feature>
<keyword evidence="19" id="KW-1185">Reference proteome</keyword>
<evidence type="ECO:0000256" key="11">
    <source>
        <dbReference type="ARBA" id="ARBA00048160"/>
    </source>
</evidence>
<evidence type="ECO:0000256" key="14">
    <source>
        <dbReference type="RuleBase" id="RU362007"/>
    </source>
</evidence>
<evidence type="ECO:0000256" key="5">
    <source>
        <dbReference type="ARBA" id="ARBA00022741"/>
    </source>
</evidence>
<keyword evidence="4 14" id="KW-0808">Transferase</keyword>
<dbReference type="GO" id="GO:0019158">
    <property type="term" value="F:mannokinase activity"/>
    <property type="evidence" value="ECO:0007669"/>
    <property type="project" value="RHEA"/>
</dbReference>
<evidence type="ECO:0000259" key="17">
    <source>
        <dbReference type="Pfam" id="PF03727"/>
    </source>
</evidence>
<accession>A0A653DAG8</accession>
<dbReference type="FunFam" id="3.40.367.20:FF:000005">
    <property type="entry name" value="Phosphotransferase"/>
    <property type="match status" value="1"/>
</dbReference>
<dbReference type="PRINTS" id="PR00475">
    <property type="entry name" value="HEXOKINASE"/>
</dbReference>
<keyword evidence="7 14" id="KW-0067">ATP-binding</keyword>
<evidence type="ECO:0000256" key="1">
    <source>
        <dbReference type="ARBA" id="ARBA00004888"/>
    </source>
</evidence>
<keyword evidence="8 14" id="KW-0324">Glycolysis</keyword>
<gene>
    <name evidence="18" type="ORF">CALMAC_LOCUS15866</name>
</gene>
<dbReference type="GO" id="GO:0005739">
    <property type="term" value="C:mitochondrion"/>
    <property type="evidence" value="ECO:0007669"/>
    <property type="project" value="TreeGrafter"/>
</dbReference>
<dbReference type="PANTHER" id="PTHR19443">
    <property type="entry name" value="HEXOKINASE"/>
    <property type="match status" value="1"/>
</dbReference>
<comment type="function">
    <text evidence="13">Catalyzes the phosphorylation of various hexoses to hexose 6-phosphate.</text>
</comment>
<dbReference type="GO" id="GO:0004340">
    <property type="term" value="F:glucokinase activity"/>
    <property type="evidence" value="ECO:0007669"/>
    <property type="project" value="TreeGrafter"/>
</dbReference>
<evidence type="ECO:0000256" key="13">
    <source>
        <dbReference type="ARBA" id="ARBA00059457"/>
    </source>
</evidence>
<dbReference type="PROSITE" id="PS00378">
    <property type="entry name" value="HEXOKINASE_1"/>
    <property type="match status" value="1"/>
</dbReference>
<evidence type="ECO:0000256" key="12">
    <source>
        <dbReference type="ARBA" id="ARBA00050361"/>
    </source>
</evidence>
<comment type="catalytic activity">
    <reaction evidence="12">
        <text>D-mannose + ATP = D-mannose 6-phosphate + ADP + H(+)</text>
        <dbReference type="Rhea" id="RHEA:11028"/>
        <dbReference type="ChEBI" id="CHEBI:4208"/>
        <dbReference type="ChEBI" id="CHEBI:15378"/>
        <dbReference type="ChEBI" id="CHEBI:30616"/>
        <dbReference type="ChEBI" id="CHEBI:58735"/>
        <dbReference type="ChEBI" id="CHEBI:456216"/>
        <dbReference type="EC" id="2.7.1.1"/>
    </reaction>
    <physiologicalReaction direction="left-to-right" evidence="12">
        <dbReference type="Rhea" id="RHEA:11029"/>
    </physiologicalReaction>
</comment>
<sequence length="510" mass="54696">MATKCKSKTCNPGGPGGGGAGAGGADGVSPEVVAGCQELVLNDDHMKQYMKNFLDNVKRGLGKATNPTAIVKCFPTYVQDLPNGTEEGKILALDLGGSNFRVLLVELGGGECKMDSKIYQIPQSIMVGPGTELFDFIAECLADYATVKGVLDEVLPLGFTFSFPLVQVGLTKGILERWTKGFNCDGVIGQDVVQLLEEAIARRNDVKIDVTAVLNDTTGTLMSCAWKNKDCKIGLILGTGTNACYLEDQANAELFDAPDMGSGKVIINLESGAFGDDGALDFCRVEYDEIIDKRSINPGKQKHEKMISGMYLGDIVRLAALRFTKQGVMFGGKASDLLETDDRFETRYVSEIESDPPGTYTNVKNICQELGLSHATEQDFKDLRYICECVSKRAAYLCAAMLATLMNKMGEKKVVVGIDGTLYKNHPHIHDWMVEKITQLVDPSIKFELMTSEDGSGRGAALVAAVAYRVKKEQGGGAPPAAEAPAEAEEAPAEEGGEEAPAEEAPAEEG</sequence>
<dbReference type="Pfam" id="PF03727">
    <property type="entry name" value="Hexokinase_2"/>
    <property type="match status" value="1"/>
</dbReference>
<dbReference type="Pfam" id="PF00349">
    <property type="entry name" value="Hexokinase_1"/>
    <property type="match status" value="1"/>
</dbReference>
<dbReference type="UniPathway" id="UPA00242"/>
<comment type="catalytic activity">
    <reaction evidence="11">
        <text>D-glucose + ATP = D-glucose 6-phosphate + ADP + H(+)</text>
        <dbReference type="Rhea" id="RHEA:17825"/>
        <dbReference type="ChEBI" id="CHEBI:4167"/>
        <dbReference type="ChEBI" id="CHEBI:15378"/>
        <dbReference type="ChEBI" id="CHEBI:30616"/>
        <dbReference type="ChEBI" id="CHEBI:61548"/>
        <dbReference type="ChEBI" id="CHEBI:456216"/>
        <dbReference type="EC" id="2.7.1.1"/>
    </reaction>
    <physiologicalReaction direction="left-to-right" evidence="11">
        <dbReference type="Rhea" id="RHEA:17826"/>
    </physiologicalReaction>
</comment>
<dbReference type="InterPro" id="IPR022673">
    <property type="entry name" value="Hexokinase_C"/>
</dbReference>
<dbReference type="Gene3D" id="3.40.367.20">
    <property type="match status" value="1"/>
</dbReference>
<evidence type="ECO:0000256" key="4">
    <source>
        <dbReference type="ARBA" id="ARBA00022679"/>
    </source>
</evidence>
<dbReference type="InterPro" id="IPR022672">
    <property type="entry name" value="Hexokinase_N"/>
</dbReference>